<feature type="region of interest" description="Disordered" evidence="1">
    <location>
        <begin position="1"/>
        <end position="21"/>
    </location>
</feature>
<evidence type="ECO:0000313" key="2">
    <source>
        <dbReference type="EMBL" id="SVC96166.1"/>
    </source>
</evidence>
<protein>
    <submittedName>
        <fullName evidence="2">Uncharacterized protein</fullName>
    </submittedName>
</protein>
<evidence type="ECO:0000256" key="1">
    <source>
        <dbReference type="SAM" id="MobiDB-lite"/>
    </source>
</evidence>
<organism evidence="2">
    <name type="scientific">marine metagenome</name>
    <dbReference type="NCBI Taxonomy" id="408172"/>
    <lineage>
        <taxon>unclassified sequences</taxon>
        <taxon>metagenomes</taxon>
        <taxon>ecological metagenomes</taxon>
    </lineage>
</organism>
<sequence>VGFEDFEDTTPKGFSEKAKTKYTHPDSKKFLHKLQKPESPPDVIKLQTYLGMSPYPCTKPLRLKLFWSILGECIEERKEFHFRCDNEEEADELKKLTYSMVFQINDIWEVYLDDLVVKANPPKE</sequence>
<dbReference type="AlphaFoldDB" id="A0A382REV0"/>
<dbReference type="EMBL" id="UINC01121188">
    <property type="protein sequence ID" value="SVC96166.1"/>
    <property type="molecule type" value="Genomic_DNA"/>
</dbReference>
<gene>
    <name evidence="2" type="ORF">METZ01_LOCUS349020</name>
</gene>
<accession>A0A382REV0</accession>
<name>A0A382REV0_9ZZZZ</name>
<feature type="non-terminal residue" evidence="2">
    <location>
        <position position="1"/>
    </location>
</feature>
<proteinExistence type="predicted"/>
<reference evidence="2" key="1">
    <citation type="submission" date="2018-05" db="EMBL/GenBank/DDBJ databases">
        <authorList>
            <person name="Lanie J.A."/>
            <person name="Ng W.-L."/>
            <person name="Kazmierczak K.M."/>
            <person name="Andrzejewski T.M."/>
            <person name="Davidsen T.M."/>
            <person name="Wayne K.J."/>
            <person name="Tettelin H."/>
            <person name="Glass J.I."/>
            <person name="Rusch D."/>
            <person name="Podicherti R."/>
            <person name="Tsui H.-C.T."/>
            <person name="Winkler M.E."/>
        </authorList>
    </citation>
    <scope>NUCLEOTIDE SEQUENCE</scope>
</reference>